<feature type="region of interest" description="Disordered" evidence="1">
    <location>
        <begin position="51"/>
        <end position="77"/>
    </location>
</feature>
<comment type="caution">
    <text evidence="2">The sequence shown here is derived from an EMBL/GenBank/DDBJ whole genome shotgun (WGS) entry which is preliminary data.</text>
</comment>
<keyword evidence="3" id="KW-1185">Reference proteome</keyword>
<proteinExistence type="predicted"/>
<dbReference type="EMBL" id="BKCP01000669">
    <property type="protein sequence ID" value="GER26038.1"/>
    <property type="molecule type" value="Genomic_DNA"/>
</dbReference>
<reference evidence="3" key="1">
    <citation type="journal article" date="2019" name="Curr. Biol.">
        <title>Genome Sequence of Striga asiatica Provides Insight into the Evolution of Plant Parasitism.</title>
        <authorList>
            <person name="Yoshida S."/>
            <person name="Kim S."/>
            <person name="Wafula E.K."/>
            <person name="Tanskanen J."/>
            <person name="Kim Y.M."/>
            <person name="Honaas L."/>
            <person name="Yang Z."/>
            <person name="Spallek T."/>
            <person name="Conn C.E."/>
            <person name="Ichihashi Y."/>
            <person name="Cheong K."/>
            <person name="Cui S."/>
            <person name="Der J.P."/>
            <person name="Gundlach H."/>
            <person name="Jiao Y."/>
            <person name="Hori C."/>
            <person name="Ishida J.K."/>
            <person name="Kasahara H."/>
            <person name="Kiba T."/>
            <person name="Kim M.S."/>
            <person name="Koo N."/>
            <person name="Laohavisit A."/>
            <person name="Lee Y.H."/>
            <person name="Lumba S."/>
            <person name="McCourt P."/>
            <person name="Mortimer J.C."/>
            <person name="Mutuku J.M."/>
            <person name="Nomura T."/>
            <person name="Sasaki-Sekimoto Y."/>
            <person name="Seto Y."/>
            <person name="Wang Y."/>
            <person name="Wakatake T."/>
            <person name="Sakakibara H."/>
            <person name="Demura T."/>
            <person name="Yamaguchi S."/>
            <person name="Yoneyama K."/>
            <person name="Manabe R.I."/>
            <person name="Nelson D.C."/>
            <person name="Schulman A.H."/>
            <person name="Timko M.P."/>
            <person name="dePamphilis C.W."/>
            <person name="Choi D."/>
            <person name="Shirasu K."/>
        </authorList>
    </citation>
    <scope>NUCLEOTIDE SEQUENCE [LARGE SCALE GENOMIC DNA]</scope>
    <source>
        <strain evidence="3">cv. UVA1</strain>
    </source>
</reference>
<evidence type="ECO:0000313" key="3">
    <source>
        <dbReference type="Proteomes" id="UP000325081"/>
    </source>
</evidence>
<sequence>MARKFFVGGNWKCNGTSEEIKKIVSTLNAAEVPSEDGLVAFAARRNFCSRRGRRSSEIGAEQRRRSQRGGESRAARRASGVAAARWFSGEGDDSATMKAYHVQDRGGRECDDVVTTRKEDDSGEFKRDMKVMRSKLDLRRRKNMLMEGFSDQMRCFT</sequence>
<keyword evidence="2" id="KW-0413">Isomerase</keyword>
<feature type="compositionally biased region" description="Basic and acidic residues" evidence="1">
    <location>
        <begin position="54"/>
        <end position="74"/>
    </location>
</feature>
<protein>
    <submittedName>
        <fullName evidence="2">Triosephosphate isomerase</fullName>
    </submittedName>
</protein>
<dbReference type="InterPro" id="IPR013785">
    <property type="entry name" value="Aldolase_TIM"/>
</dbReference>
<evidence type="ECO:0000313" key="2">
    <source>
        <dbReference type="EMBL" id="GER26038.1"/>
    </source>
</evidence>
<gene>
    <name evidence="2" type="ORF">STAS_01657</name>
</gene>
<evidence type="ECO:0000256" key="1">
    <source>
        <dbReference type="SAM" id="MobiDB-lite"/>
    </source>
</evidence>
<name>A0A5A7P0M0_STRAF</name>
<accession>A0A5A7P0M0</accession>
<organism evidence="2 3">
    <name type="scientific">Striga asiatica</name>
    <name type="common">Asiatic witchweed</name>
    <name type="synonym">Buchnera asiatica</name>
    <dbReference type="NCBI Taxonomy" id="4170"/>
    <lineage>
        <taxon>Eukaryota</taxon>
        <taxon>Viridiplantae</taxon>
        <taxon>Streptophyta</taxon>
        <taxon>Embryophyta</taxon>
        <taxon>Tracheophyta</taxon>
        <taxon>Spermatophyta</taxon>
        <taxon>Magnoliopsida</taxon>
        <taxon>eudicotyledons</taxon>
        <taxon>Gunneridae</taxon>
        <taxon>Pentapetalae</taxon>
        <taxon>asterids</taxon>
        <taxon>lamiids</taxon>
        <taxon>Lamiales</taxon>
        <taxon>Orobanchaceae</taxon>
        <taxon>Buchnereae</taxon>
        <taxon>Striga</taxon>
    </lineage>
</organism>
<dbReference type="GO" id="GO:0016853">
    <property type="term" value="F:isomerase activity"/>
    <property type="evidence" value="ECO:0007669"/>
    <property type="project" value="UniProtKB-KW"/>
</dbReference>
<dbReference type="OrthoDB" id="1748751at2759"/>
<dbReference type="Proteomes" id="UP000325081">
    <property type="component" value="Unassembled WGS sequence"/>
</dbReference>
<dbReference type="AlphaFoldDB" id="A0A5A7P0M0"/>
<dbReference type="Gene3D" id="3.20.20.70">
    <property type="entry name" value="Aldolase class I"/>
    <property type="match status" value="1"/>
</dbReference>